<comment type="caution">
    <text evidence="2">The sequence shown here is derived from an EMBL/GenBank/DDBJ whole genome shotgun (WGS) entry which is preliminary data.</text>
</comment>
<reference evidence="2" key="1">
    <citation type="submission" date="2021-02" db="EMBL/GenBank/DDBJ databases">
        <authorList>
            <person name="Nowell W R."/>
        </authorList>
    </citation>
    <scope>NUCLEOTIDE SEQUENCE</scope>
</reference>
<evidence type="ECO:0000313" key="3">
    <source>
        <dbReference type="Proteomes" id="UP000663833"/>
    </source>
</evidence>
<dbReference type="AlphaFoldDB" id="A0A817Q0K5"/>
<accession>A0A817Q0K5</accession>
<name>A0A817Q0K5_9BILA</name>
<gene>
    <name evidence="2" type="ORF">LUA448_LOCUS1145</name>
</gene>
<sequence length="84" mass="9441">MSTTQSSTPGYDPFNVKPLKVRTRRLFAPSGGSLSLTTATVLIASISACFYLLVPLEYIRPEIIGWNRASRAREILLKEQEQRK</sequence>
<keyword evidence="1" id="KW-0812">Transmembrane</keyword>
<keyword evidence="1" id="KW-1133">Transmembrane helix</keyword>
<dbReference type="EMBL" id="CAJNYD010000027">
    <property type="protein sequence ID" value="CAF3184075.1"/>
    <property type="molecule type" value="Genomic_DNA"/>
</dbReference>
<evidence type="ECO:0000256" key="1">
    <source>
        <dbReference type="SAM" id="Phobius"/>
    </source>
</evidence>
<proteinExistence type="predicted"/>
<evidence type="ECO:0000313" key="2">
    <source>
        <dbReference type="EMBL" id="CAF3184075.1"/>
    </source>
</evidence>
<keyword evidence="1" id="KW-0472">Membrane</keyword>
<dbReference type="Proteomes" id="UP000663833">
    <property type="component" value="Unassembled WGS sequence"/>
</dbReference>
<feature type="transmembrane region" description="Helical" evidence="1">
    <location>
        <begin position="34"/>
        <end position="54"/>
    </location>
</feature>
<protein>
    <submittedName>
        <fullName evidence="2">Uncharacterized protein</fullName>
    </submittedName>
</protein>
<organism evidence="2 3">
    <name type="scientific">Rotaria socialis</name>
    <dbReference type="NCBI Taxonomy" id="392032"/>
    <lineage>
        <taxon>Eukaryota</taxon>
        <taxon>Metazoa</taxon>
        <taxon>Spiralia</taxon>
        <taxon>Gnathifera</taxon>
        <taxon>Rotifera</taxon>
        <taxon>Eurotatoria</taxon>
        <taxon>Bdelloidea</taxon>
        <taxon>Philodinida</taxon>
        <taxon>Philodinidae</taxon>
        <taxon>Rotaria</taxon>
    </lineage>
</organism>